<dbReference type="OrthoDB" id="9773233at2"/>
<dbReference type="PANTHER" id="PTHR42887">
    <property type="entry name" value="OS12G0638800 PROTEIN"/>
    <property type="match status" value="1"/>
</dbReference>
<dbReference type="InterPro" id="IPR004792">
    <property type="entry name" value="BaiN-like"/>
</dbReference>
<keyword evidence="7" id="KW-1185">Reference proteome</keyword>
<dbReference type="Pfam" id="PF22780">
    <property type="entry name" value="HI0933_like_1st"/>
    <property type="match status" value="1"/>
</dbReference>
<dbReference type="PRINTS" id="PR00368">
    <property type="entry name" value="FADPNR"/>
</dbReference>
<evidence type="ECO:0000259" key="5">
    <source>
        <dbReference type="Pfam" id="PF22780"/>
    </source>
</evidence>
<protein>
    <submittedName>
        <fullName evidence="6">Anaerobic glycerol-3-phosphate dehydrogenase subunit B</fullName>
    </submittedName>
</protein>
<comment type="cofactor">
    <cofactor evidence="1">
        <name>FAD</name>
        <dbReference type="ChEBI" id="CHEBI:57692"/>
    </cofactor>
</comment>
<reference evidence="6 7" key="1">
    <citation type="submission" date="2017-03" db="EMBL/GenBank/DDBJ databases">
        <title>Genome sequence of Clostridium oryzae DSM 28571.</title>
        <authorList>
            <person name="Poehlein A."/>
            <person name="Daniel R."/>
        </authorList>
    </citation>
    <scope>NUCLEOTIDE SEQUENCE [LARGE SCALE GENOMIC DNA]</scope>
    <source>
        <strain evidence="6 7">DSM 28571</strain>
    </source>
</reference>
<dbReference type="InterPro" id="IPR023166">
    <property type="entry name" value="BaiN-like_dom_sf"/>
</dbReference>
<name>A0A1V4IR48_9CLOT</name>
<evidence type="ECO:0000256" key="3">
    <source>
        <dbReference type="ARBA" id="ARBA00022827"/>
    </source>
</evidence>
<feature type="domain" description="RsdA/BaiN/AoA(So)-like insert" evidence="5">
    <location>
        <begin position="202"/>
        <end position="364"/>
    </location>
</feature>
<dbReference type="PANTHER" id="PTHR42887:SF2">
    <property type="entry name" value="OS12G0638800 PROTEIN"/>
    <property type="match status" value="1"/>
</dbReference>
<dbReference type="SUPFAM" id="SSF51905">
    <property type="entry name" value="FAD/NAD(P)-binding domain"/>
    <property type="match status" value="1"/>
</dbReference>
<accession>A0A1V4IR48</accession>
<gene>
    <name evidence="6" type="ORF">CLORY_18730</name>
</gene>
<dbReference type="Gene3D" id="2.40.30.10">
    <property type="entry name" value="Translation factors"/>
    <property type="match status" value="1"/>
</dbReference>
<proteinExistence type="predicted"/>
<dbReference type="NCBIfam" id="TIGR00275">
    <property type="entry name" value="aminoacetone oxidase family FAD-binding enzyme"/>
    <property type="match status" value="1"/>
</dbReference>
<dbReference type="AlphaFoldDB" id="A0A1V4IR48"/>
<dbReference type="SUPFAM" id="SSF160996">
    <property type="entry name" value="HI0933 insert domain-like"/>
    <property type="match status" value="1"/>
</dbReference>
<feature type="domain" description="RsdA/BaiN/AoA(So)-like Rossmann fold-like" evidence="4">
    <location>
        <begin position="3"/>
        <end position="417"/>
    </location>
</feature>
<dbReference type="Gene3D" id="1.10.8.260">
    <property type="entry name" value="HI0933 insert domain-like"/>
    <property type="match status" value="1"/>
</dbReference>
<evidence type="ECO:0000313" key="6">
    <source>
        <dbReference type="EMBL" id="OPJ62265.1"/>
    </source>
</evidence>
<dbReference type="PRINTS" id="PR00411">
    <property type="entry name" value="PNDRDTASEI"/>
</dbReference>
<dbReference type="InterPro" id="IPR057661">
    <property type="entry name" value="RsdA/BaiN/AoA(So)_Rossmann"/>
</dbReference>
<evidence type="ECO:0000313" key="7">
    <source>
        <dbReference type="Proteomes" id="UP000190080"/>
    </source>
</evidence>
<dbReference type="EMBL" id="MZGV01000016">
    <property type="protein sequence ID" value="OPJ62265.1"/>
    <property type="molecule type" value="Genomic_DNA"/>
</dbReference>
<dbReference type="Gene3D" id="3.50.50.60">
    <property type="entry name" value="FAD/NAD(P)-binding domain"/>
    <property type="match status" value="1"/>
</dbReference>
<comment type="caution">
    <text evidence="6">The sequence shown here is derived from an EMBL/GenBank/DDBJ whole genome shotgun (WGS) entry which is preliminary data.</text>
</comment>
<dbReference type="InterPro" id="IPR036188">
    <property type="entry name" value="FAD/NAD-bd_sf"/>
</dbReference>
<dbReference type="InterPro" id="IPR055178">
    <property type="entry name" value="RsdA/BaiN/AoA(So)-like_dom"/>
</dbReference>
<sequence length="426" mass="46537">MKHDIIVVGAGASGVIAALTAKDYGADVALIESNDRIGKKLLTTGNGRCNISNTLIEDFLSSKSQVSCPYHSSSENFYLPCLNNFTVQDTKDFFYSLGLPFTTMDNGKMYPLSLQASSVLDILRFAIEDRKIPIYNNTKVVNIDHKGSLFKITTSSEGRQDYYSCNKIVLCTGGKSASNTGSDGSGYTLAKSLGHSIVTPLPALVQLKLDYKGLKAMSGVKFEGAVKILVENKSLMEEKGEILFTDYGISGPPILQLSRIASVNLNKKKKVTLEVNILPEYSEETLINLIETHKALFPYRSISESFIGIVNKKLIIPILKEAGVTDLHKTIDSITWEEQDNIIGLLKGWEFHVSDTNGFRNAQVTCGGVNTNEINADTLESKLCPNLYLAGEVLDVDGDCGGFNLQWAWSSGYAAGKYAATKYKTN</sequence>
<evidence type="ECO:0000259" key="4">
    <source>
        <dbReference type="Pfam" id="PF03486"/>
    </source>
</evidence>
<dbReference type="Pfam" id="PF03486">
    <property type="entry name" value="HI0933_like"/>
    <property type="match status" value="1"/>
</dbReference>
<keyword evidence="2" id="KW-0285">Flavoprotein</keyword>
<dbReference type="RefSeq" id="WP_079423609.1">
    <property type="nucleotide sequence ID" value="NZ_MZGV01000016.1"/>
</dbReference>
<dbReference type="Proteomes" id="UP000190080">
    <property type="component" value="Unassembled WGS sequence"/>
</dbReference>
<keyword evidence="3" id="KW-0274">FAD</keyword>
<evidence type="ECO:0000256" key="1">
    <source>
        <dbReference type="ARBA" id="ARBA00001974"/>
    </source>
</evidence>
<organism evidence="6 7">
    <name type="scientific">Clostridium oryzae</name>
    <dbReference type="NCBI Taxonomy" id="1450648"/>
    <lineage>
        <taxon>Bacteria</taxon>
        <taxon>Bacillati</taxon>
        <taxon>Bacillota</taxon>
        <taxon>Clostridia</taxon>
        <taxon>Eubacteriales</taxon>
        <taxon>Clostridiaceae</taxon>
        <taxon>Clostridium</taxon>
    </lineage>
</organism>
<dbReference type="STRING" id="1450648.CLORY_18730"/>
<evidence type="ECO:0000256" key="2">
    <source>
        <dbReference type="ARBA" id="ARBA00022630"/>
    </source>
</evidence>